<dbReference type="PANTHER" id="PTHR10138:SF0">
    <property type="entry name" value="TRYPTOPHAN 2,3-DIOXYGENASE"/>
    <property type="match status" value="1"/>
</dbReference>
<accession>A0A914VAI8</accession>
<organism evidence="1 2">
    <name type="scientific">Plectus sambesii</name>
    <dbReference type="NCBI Taxonomy" id="2011161"/>
    <lineage>
        <taxon>Eukaryota</taxon>
        <taxon>Metazoa</taxon>
        <taxon>Ecdysozoa</taxon>
        <taxon>Nematoda</taxon>
        <taxon>Chromadorea</taxon>
        <taxon>Plectida</taxon>
        <taxon>Plectina</taxon>
        <taxon>Plectoidea</taxon>
        <taxon>Plectidae</taxon>
        <taxon>Plectus</taxon>
    </lineage>
</organism>
<dbReference type="SUPFAM" id="SSF140959">
    <property type="entry name" value="Indolic compounds 2,3-dioxygenase-like"/>
    <property type="match status" value="1"/>
</dbReference>
<dbReference type="GO" id="GO:0019441">
    <property type="term" value="P:L-tryptophan catabolic process to kynurenine"/>
    <property type="evidence" value="ECO:0007669"/>
    <property type="project" value="InterPro"/>
</dbReference>
<evidence type="ECO:0000313" key="2">
    <source>
        <dbReference type="WBParaSite" id="PSAMB.scaffold170size69771.g2989.t1"/>
    </source>
</evidence>
<dbReference type="GO" id="GO:0020037">
    <property type="term" value="F:heme binding"/>
    <property type="evidence" value="ECO:0007669"/>
    <property type="project" value="InterPro"/>
</dbReference>
<dbReference type="GO" id="GO:0046872">
    <property type="term" value="F:metal ion binding"/>
    <property type="evidence" value="ECO:0007669"/>
    <property type="project" value="InterPro"/>
</dbReference>
<dbReference type="InterPro" id="IPR004981">
    <property type="entry name" value="Trp_2_3_dOase"/>
</dbReference>
<protein>
    <submittedName>
        <fullName evidence="2">Tryptophan 2,3-dioxygenase</fullName>
    </submittedName>
</protein>
<dbReference type="Proteomes" id="UP000887566">
    <property type="component" value="Unplaced"/>
</dbReference>
<dbReference type="PANTHER" id="PTHR10138">
    <property type="entry name" value="TRYPTOPHAN 2,3-DIOXYGENASE"/>
    <property type="match status" value="1"/>
</dbReference>
<dbReference type="GO" id="GO:0019442">
    <property type="term" value="P:L-tryptophan catabolic process to acetyl-CoA"/>
    <property type="evidence" value="ECO:0007669"/>
    <property type="project" value="TreeGrafter"/>
</dbReference>
<proteinExistence type="predicted"/>
<evidence type="ECO:0000313" key="1">
    <source>
        <dbReference type="Proteomes" id="UP000887566"/>
    </source>
</evidence>
<reference evidence="2" key="1">
    <citation type="submission" date="2022-11" db="UniProtKB">
        <authorList>
            <consortium name="WormBaseParasite"/>
        </authorList>
    </citation>
    <scope>IDENTIFICATION</scope>
</reference>
<dbReference type="InterPro" id="IPR037217">
    <property type="entry name" value="Trp/Indoleamine_2_3_dOase-like"/>
</dbReference>
<dbReference type="GO" id="GO:0004833">
    <property type="term" value="F:L-tryptophan 2,3-dioxygenase activity"/>
    <property type="evidence" value="ECO:0007669"/>
    <property type="project" value="InterPro"/>
</dbReference>
<dbReference type="WBParaSite" id="PSAMB.scaffold170size69771.g2989.t1">
    <property type="protein sequence ID" value="PSAMB.scaffold170size69771.g2989.t1"/>
    <property type="gene ID" value="PSAMB.scaffold170size69771.g2989"/>
</dbReference>
<dbReference type="AlphaFoldDB" id="A0A914VAI8"/>
<keyword evidence="1" id="KW-1185">Reference proteome</keyword>
<dbReference type="Gene3D" id="1.20.58.480">
    <property type="match status" value="1"/>
</dbReference>
<name>A0A914VAI8_9BILA</name>
<sequence>MRVAMMIYCYREHTSFAQLFQILNYLMDIDAQLAKWRYNHVMLVQRMLGSKQGTGGSSGYYYLRSTLGDRHRVFMDIFNLSTWIIPRTFIAPLDPSSTLTITTATVHVDVLETHSIQKYAITSSYFG</sequence>
<dbReference type="Pfam" id="PF03301">
    <property type="entry name" value="Trp_dioxygenase"/>
    <property type="match status" value="1"/>
</dbReference>